<evidence type="ECO:0000313" key="1">
    <source>
        <dbReference type="EMBL" id="KAI3678033.1"/>
    </source>
</evidence>
<reference evidence="1 2" key="2">
    <citation type="journal article" date="2022" name="Mol. Ecol. Resour.">
        <title>The genomes of chicory, endive, great burdock and yacon provide insights into Asteraceae paleo-polyploidization history and plant inulin production.</title>
        <authorList>
            <person name="Fan W."/>
            <person name="Wang S."/>
            <person name="Wang H."/>
            <person name="Wang A."/>
            <person name="Jiang F."/>
            <person name="Liu H."/>
            <person name="Zhao H."/>
            <person name="Xu D."/>
            <person name="Zhang Y."/>
        </authorList>
    </citation>
    <scope>NUCLEOTIDE SEQUENCE [LARGE SCALE GENOMIC DNA]</scope>
    <source>
        <strain evidence="2">cv. Niubang</strain>
    </source>
</reference>
<proteinExistence type="predicted"/>
<protein>
    <submittedName>
        <fullName evidence="1">Uncharacterized protein</fullName>
    </submittedName>
</protein>
<reference evidence="2" key="1">
    <citation type="journal article" date="2022" name="Mol. Ecol. Resour.">
        <title>The genomes of chicory, endive, great burdock and yacon provide insights into Asteraceae palaeo-polyploidization history and plant inulin production.</title>
        <authorList>
            <person name="Fan W."/>
            <person name="Wang S."/>
            <person name="Wang H."/>
            <person name="Wang A."/>
            <person name="Jiang F."/>
            <person name="Liu H."/>
            <person name="Zhao H."/>
            <person name="Xu D."/>
            <person name="Zhang Y."/>
        </authorList>
    </citation>
    <scope>NUCLEOTIDE SEQUENCE [LARGE SCALE GENOMIC DNA]</scope>
    <source>
        <strain evidence="2">cv. Niubang</strain>
    </source>
</reference>
<comment type="caution">
    <text evidence="1">The sequence shown here is derived from an EMBL/GenBank/DDBJ whole genome shotgun (WGS) entry which is preliminary data.</text>
</comment>
<gene>
    <name evidence="1" type="ORF">L6452_37312</name>
</gene>
<organism evidence="1 2">
    <name type="scientific">Arctium lappa</name>
    <name type="common">Greater burdock</name>
    <name type="synonym">Lappa major</name>
    <dbReference type="NCBI Taxonomy" id="4217"/>
    <lineage>
        <taxon>Eukaryota</taxon>
        <taxon>Viridiplantae</taxon>
        <taxon>Streptophyta</taxon>
        <taxon>Embryophyta</taxon>
        <taxon>Tracheophyta</taxon>
        <taxon>Spermatophyta</taxon>
        <taxon>Magnoliopsida</taxon>
        <taxon>eudicotyledons</taxon>
        <taxon>Gunneridae</taxon>
        <taxon>Pentapetalae</taxon>
        <taxon>asterids</taxon>
        <taxon>campanulids</taxon>
        <taxon>Asterales</taxon>
        <taxon>Asteraceae</taxon>
        <taxon>Carduoideae</taxon>
        <taxon>Cardueae</taxon>
        <taxon>Arctiinae</taxon>
        <taxon>Arctium</taxon>
    </lineage>
</organism>
<dbReference type="Proteomes" id="UP001055879">
    <property type="component" value="Linkage Group LG14"/>
</dbReference>
<keyword evidence="2" id="KW-1185">Reference proteome</keyword>
<name>A0ACB8Y1W8_ARCLA</name>
<dbReference type="EMBL" id="CM042060">
    <property type="protein sequence ID" value="KAI3678033.1"/>
    <property type="molecule type" value="Genomic_DNA"/>
</dbReference>
<evidence type="ECO:0000313" key="2">
    <source>
        <dbReference type="Proteomes" id="UP001055879"/>
    </source>
</evidence>
<accession>A0ACB8Y1W8</accession>
<sequence length="688" mass="75665">MKKQRRQTTEESSMEVSTDAAISFTGESDVCQQLLDRYGKSAAPQHRHLCATAAATRSIIQSESLPLIPLSYFAATIDALSDTSTTTHDADAVSALSSFLSIVLPLVPEKSIATSKAAEAVEIVIQLMESPCEGLPVSSVRALVKCLGVLLEFCNLDDWESVKLGFQTLMKYSIDKRPKVRKCAQDCVVKAFKSFQSPPVKKRASKLVLKSLKTYMPLAVKTVASRSADGSKDENLSKEEHLEVLHTLNLLKFLVPHLPSKVISEAVVELQKAISARFSALTRHVFDVMEEILRFLKVGSTIPDIVKIVTTLASYISMRQNPVDTIFSASALLVNFLTKFQVGDPDKWNSHYSLVIGSIAGLLTSEATCTKASIIIKEMINNHLDVDILLSSKMMLADENYVDSKESRIMKSLCDALLKVLSINRGIPNEHTLAVISVLFLKLGKSSHIYMGSILLKLASFMTVASGNTSDVKHLQECLGSAVIAMGPEKLLEALPIALDVTDLTCSNIWLIPILKDYVAGSSLGFFIESIVPLAESFHEACQKVKKSVIREELQAHARGCWELLPAFCRYPHDMHQNIQSLAKLLISCLRKDSFMLESIAIALQHLVKQNTSVLSADQGDVEAFKLSKTSYSKKTATRNIKALASCSEELLQAFTKVLVKVPLEKRAFLKQRCFYPCRIPVLGALGI</sequence>